<dbReference type="AlphaFoldDB" id="A0A9X3L0Z8"/>
<reference evidence="1" key="1">
    <citation type="submission" date="2022-12" db="EMBL/GenBank/DDBJ databases">
        <authorList>
            <person name="Voronina O.L."/>
            <person name="Kunda M.S."/>
            <person name="Ryzhova N."/>
            <person name="Aksenova E.I."/>
        </authorList>
    </citation>
    <scope>NUCLEOTIDE SEQUENCE</scope>
    <source>
        <strain evidence="1">SCCH136:Ach223948</strain>
    </source>
</reference>
<evidence type="ECO:0000313" key="1">
    <source>
        <dbReference type="EMBL" id="MCZ8403933.1"/>
    </source>
</evidence>
<proteinExistence type="predicted"/>
<accession>A0A9X3L0Z8</accession>
<protein>
    <submittedName>
        <fullName evidence="1">Uncharacterized protein</fullName>
    </submittedName>
</protein>
<sequence length="65" mass="7587">MSHIVIFLFDRQMNYMAAVTTASIQGKRQRVSWFDRSPRPIRRALAVGRRLHRPVHGAAVRHIYS</sequence>
<gene>
    <name evidence="1" type="ORF">O9570_20925</name>
</gene>
<dbReference type="EMBL" id="JAPZVI010000019">
    <property type="protein sequence ID" value="MCZ8403933.1"/>
    <property type="molecule type" value="Genomic_DNA"/>
</dbReference>
<dbReference type="Proteomes" id="UP001141992">
    <property type="component" value="Unassembled WGS sequence"/>
</dbReference>
<comment type="caution">
    <text evidence="1">The sequence shown here is derived from an EMBL/GenBank/DDBJ whole genome shotgun (WGS) entry which is preliminary data.</text>
</comment>
<dbReference type="RefSeq" id="WP_131728706.1">
    <property type="nucleotide sequence ID" value="NZ_CYTI01000005.1"/>
</dbReference>
<organism evidence="1 2">
    <name type="scientific">Alcaligenes xylosoxydans xylosoxydans</name>
    <name type="common">Achromobacter xylosoxidans</name>
    <dbReference type="NCBI Taxonomy" id="85698"/>
    <lineage>
        <taxon>Bacteria</taxon>
        <taxon>Pseudomonadati</taxon>
        <taxon>Pseudomonadota</taxon>
        <taxon>Betaproteobacteria</taxon>
        <taxon>Burkholderiales</taxon>
        <taxon>Alcaligenaceae</taxon>
        <taxon>Achromobacter</taxon>
    </lineage>
</organism>
<evidence type="ECO:0000313" key="2">
    <source>
        <dbReference type="Proteomes" id="UP001141992"/>
    </source>
</evidence>
<name>A0A9X3L0Z8_ALCXX</name>